<protein>
    <submittedName>
        <fullName evidence="2">10209_t:CDS:1</fullName>
    </submittedName>
</protein>
<sequence>MSPFRMTVVNLTGKISPSSLSYMYNNYEILNGYLSQISQELFGALERSLAGTWTVFCEQDATAGTRAPELRAWSGYQVCQPSNSPESNPLIIILKVRFINRLKKLESIFNITWTENFEQKEKRKRAKDDADTESSEQWKKQSRILEQKKDNAVFRNVIDDGLRVASAHENLIAGMLCPLKSSKPSYEQGNCRESSPSRYRIPKLFVGNGRRSQLKRRKTLIIHIIYSFGEVKNPNYVTKPLKPSRQPPPIPSPNKALPQPPEIILERTKYINSFT</sequence>
<name>A0A9W4T7H3_9GLOM</name>
<feature type="region of interest" description="Disordered" evidence="1">
    <location>
        <begin position="120"/>
        <end position="142"/>
    </location>
</feature>
<comment type="caution">
    <text evidence="2">The sequence shown here is derived from an EMBL/GenBank/DDBJ whole genome shotgun (WGS) entry which is preliminary data.</text>
</comment>
<feature type="compositionally biased region" description="Basic and acidic residues" evidence="1">
    <location>
        <begin position="120"/>
        <end position="129"/>
    </location>
</feature>
<evidence type="ECO:0000256" key="1">
    <source>
        <dbReference type="SAM" id="MobiDB-lite"/>
    </source>
</evidence>
<proteinExistence type="predicted"/>
<feature type="region of interest" description="Disordered" evidence="1">
    <location>
        <begin position="237"/>
        <end position="261"/>
    </location>
</feature>
<accession>A0A9W4T7H3</accession>
<dbReference type="Proteomes" id="UP001153678">
    <property type="component" value="Unassembled WGS sequence"/>
</dbReference>
<keyword evidence="3" id="KW-1185">Reference proteome</keyword>
<evidence type="ECO:0000313" key="3">
    <source>
        <dbReference type="Proteomes" id="UP001153678"/>
    </source>
</evidence>
<reference evidence="2" key="1">
    <citation type="submission" date="2022-08" db="EMBL/GenBank/DDBJ databases">
        <authorList>
            <person name="Kallberg Y."/>
            <person name="Tangrot J."/>
            <person name="Rosling A."/>
        </authorList>
    </citation>
    <scope>NUCLEOTIDE SEQUENCE</scope>
    <source>
        <strain evidence="2">Wild A</strain>
    </source>
</reference>
<evidence type="ECO:0000313" key="2">
    <source>
        <dbReference type="EMBL" id="CAI2195816.1"/>
    </source>
</evidence>
<gene>
    <name evidence="2" type="ORF">FWILDA_LOCUS17265</name>
</gene>
<dbReference type="EMBL" id="CAMKVN010013067">
    <property type="protein sequence ID" value="CAI2195816.1"/>
    <property type="molecule type" value="Genomic_DNA"/>
</dbReference>
<organism evidence="2 3">
    <name type="scientific">Funneliformis geosporum</name>
    <dbReference type="NCBI Taxonomy" id="1117311"/>
    <lineage>
        <taxon>Eukaryota</taxon>
        <taxon>Fungi</taxon>
        <taxon>Fungi incertae sedis</taxon>
        <taxon>Mucoromycota</taxon>
        <taxon>Glomeromycotina</taxon>
        <taxon>Glomeromycetes</taxon>
        <taxon>Glomerales</taxon>
        <taxon>Glomeraceae</taxon>
        <taxon>Funneliformis</taxon>
    </lineage>
</organism>
<dbReference type="AlphaFoldDB" id="A0A9W4T7H3"/>